<dbReference type="Proteomes" id="UP001596472">
    <property type="component" value="Unassembled WGS sequence"/>
</dbReference>
<name>A0ABW2L8C8_9BACT</name>
<proteinExistence type="predicted"/>
<evidence type="ECO:0000256" key="1">
    <source>
        <dbReference type="SAM" id="MobiDB-lite"/>
    </source>
</evidence>
<comment type="caution">
    <text evidence="2">The sequence shown here is derived from an EMBL/GenBank/DDBJ whole genome shotgun (WGS) entry which is preliminary data.</text>
</comment>
<dbReference type="RefSeq" id="WP_379711904.1">
    <property type="nucleotide sequence ID" value="NZ_JBHTBS010000004.1"/>
</dbReference>
<organism evidence="2 3">
    <name type="scientific">Haloferula chungangensis</name>
    <dbReference type="NCBI Taxonomy" id="1048331"/>
    <lineage>
        <taxon>Bacteria</taxon>
        <taxon>Pseudomonadati</taxon>
        <taxon>Verrucomicrobiota</taxon>
        <taxon>Verrucomicrobiia</taxon>
        <taxon>Verrucomicrobiales</taxon>
        <taxon>Verrucomicrobiaceae</taxon>
        <taxon>Haloferula</taxon>
    </lineage>
</organism>
<dbReference type="EMBL" id="JBHTBS010000004">
    <property type="protein sequence ID" value="MFC7337534.1"/>
    <property type="molecule type" value="Genomic_DNA"/>
</dbReference>
<protein>
    <submittedName>
        <fullName evidence="2">Uncharacterized protein</fullName>
    </submittedName>
</protein>
<accession>A0ABW2L8C8</accession>
<gene>
    <name evidence="2" type="ORF">ACFQY0_10130</name>
</gene>
<evidence type="ECO:0000313" key="3">
    <source>
        <dbReference type="Proteomes" id="UP001596472"/>
    </source>
</evidence>
<keyword evidence="3" id="KW-1185">Reference proteome</keyword>
<feature type="region of interest" description="Disordered" evidence="1">
    <location>
        <begin position="45"/>
        <end position="71"/>
    </location>
</feature>
<evidence type="ECO:0000313" key="2">
    <source>
        <dbReference type="EMBL" id="MFC7337534.1"/>
    </source>
</evidence>
<sequence length="89" mass="10171">MKITLNSSIPEERRPEIEALVGKRFFKPTIIWLPSRFPRYVMLVEPGKDGDSEPLPDSIFDSPEESTESPAKLAEMLEEQIKERLSPAK</sequence>
<reference evidence="3" key="1">
    <citation type="journal article" date="2019" name="Int. J. Syst. Evol. Microbiol.">
        <title>The Global Catalogue of Microorganisms (GCM) 10K type strain sequencing project: providing services to taxonomists for standard genome sequencing and annotation.</title>
        <authorList>
            <consortium name="The Broad Institute Genomics Platform"/>
            <consortium name="The Broad Institute Genome Sequencing Center for Infectious Disease"/>
            <person name="Wu L."/>
            <person name="Ma J."/>
        </authorList>
    </citation>
    <scope>NUCLEOTIDE SEQUENCE [LARGE SCALE GENOMIC DNA]</scope>
    <source>
        <strain evidence="3">CGMCC 4.1467</strain>
    </source>
</reference>